<dbReference type="CDD" id="cd12169">
    <property type="entry name" value="PGDH_like_1"/>
    <property type="match status" value="1"/>
</dbReference>
<evidence type="ECO:0000259" key="5">
    <source>
        <dbReference type="Pfam" id="PF00389"/>
    </source>
</evidence>
<reference evidence="7" key="1">
    <citation type="submission" date="2021-03" db="EMBL/GenBank/DDBJ databases">
        <title>Roseibium sp. CAU 1637 isolated from Incheon.</title>
        <authorList>
            <person name="Kim W."/>
        </authorList>
    </citation>
    <scope>NUCLEOTIDE SEQUENCE</scope>
    <source>
        <strain evidence="7">CAU 1637</strain>
    </source>
</reference>
<dbReference type="PROSITE" id="PS00671">
    <property type="entry name" value="D_2_HYDROXYACID_DH_3"/>
    <property type="match status" value="1"/>
</dbReference>
<sequence>MVLLDDYQGVGLKMADWSSVSERINITQVTHPLDDQSATVAKLAGAEIALAMRERSVFDAALLDQLPDLKLLITTGMVNASIDMDAAKARGITVCGTPGSRGAAAEHAWALVMALARHIPTEVEGLRSGDPAWQKTIGFELRGKTLGIAGFGNLGQRMARFALAFDMDVVAWSRSLTEEIAAPLNVQRAENLDVLLAKSDVLSLHLPLAKTTRGMIGTRELGLMKPGSYLINTARGPIVDETAMIEALKSGQLGGAGLDVFEIEPLPTDHPFRALPNVVATPHIGYVTQETYEIYYRGAVEAVAAYLDGEPIRVLNS</sequence>
<evidence type="ECO:0000256" key="4">
    <source>
        <dbReference type="RuleBase" id="RU003719"/>
    </source>
</evidence>
<dbReference type="EMBL" id="JAFLNF010000001">
    <property type="protein sequence ID" value="MBO0344250.1"/>
    <property type="molecule type" value="Genomic_DNA"/>
</dbReference>
<evidence type="ECO:0000256" key="1">
    <source>
        <dbReference type="ARBA" id="ARBA00005854"/>
    </source>
</evidence>
<comment type="similarity">
    <text evidence="1 4">Belongs to the D-isomer specific 2-hydroxyacid dehydrogenase family.</text>
</comment>
<organism evidence="7 8">
    <name type="scientific">Roseibium limicola</name>
    <dbReference type="NCBI Taxonomy" id="2816037"/>
    <lineage>
        <taxon>Bacteria</taxon>
        <taxon>Pseudomonadati</taxon>
        <taxon>Pseudomonadota</taxon>
        <taxon>Alphaproteobacteria</taxon>
        <taxon>Hyphomicrobiales</taxon>
        <taxon>Stappiaceae</taxon>
        <taxon>Roseibium</taxon>
    </lineage>
</organism>
<dbReference type="InterPro" id="IPR050857">
    <property type="entry name" value="D-2-hydroxyacid_DH"/>
</dbReference>
<proteinExistence type="inferred from homology"/>
<gene>
    <name evidence="7" type="ORF">J0X15_03360</name>
</gene>
<keyword evidence="2 4" id="KW-0560">Oxidoreductase</keyword>
<dbReference type="Pfam" id="PF02826">
    <property type="entry name" value="2-Hacid_dh_C"/>
    <property type="match status" value="1"/>
</dbReference>
<dbReference type="Pfam" id="PF00389">
    <property type="entry name" value="2-Hacid_dh"/>
    <property type="match status" value="1"/>
</dbReference>
<comment type="caution">
    <text evidence="7">The sequence shown here is derived from an EMBL/GenBank/DDBJ whole genome shotgun (WGS) entry which is preliminary data.</text>
</comment>
<evidence type="ECO:0000313" key="8">
    <source>
        <dbReference type="Proteomes" id="UP000664779"/>
    </source>
</evidence>
<keyword evidence="8" id="KW-1185">Reference proteome</keyword>
<dbReference type="Proteomes" id="UP000664779">
    <property type="component" value="Unassembled WGS sequence"/>
</dbReference>
<dbReference type="InterPro" id="IPR006140">
    <property type="entry name" value="D-isomer_DH_NAD-bd"/>
</dbReference>
<dbReference type="FunFam" id="3.40.50.720:FF:000203">
    <property type="entry name" value="D-3-phosphoglycerate dehydrogenase (SerA)"/>
    <property type="match status" value="1"/>
</dbReference>
<dbReference type="InterPro" id="IPR036291">
    <property type="entry name" value="NAD(P)-bd_dom_sf"/>
</dbReference>
<dbReference type="PANTHER" id="PTHR42789:SF1">
    <property type="entry name" value="D-ISOMER SPECIFIC 2-HYDROXYACID DEHYDROGENASE FAMILY PROTEIN (AFU_ORTHOLOGUE AFUA_6G10090)"/>
    <property type="match status" value="1"/>
</dbReference>
<accession>A0A939ELC1</accession>
<dbReference type="GO" id="GO:0051287">
    <property type="term" value="F:NAD binding"/>
    <property type="evidence" value="ECO:0007669"/>
    <property type="project" value="InterPro"/>
</dbReference>
<dbReference type="InterPro" id="IPR029753">
    <property type="entry name" value="D-isomer_DH_CS"/>
</dbReference>
<dbReference type="AlphaFoldDB" id="A0A939ELC1"/>
<dbReference type="PROSITE" id="PS00670">
    <property type="entry name" value="D_2_HYDROXYACID_DH_2"/>
    <property type="match status" value="1"/>
</dbReference>
<dbReference type="PANTHER" id="PTHR42789">
    <property type="entry name" value="D-ISOMER SPECIFIC 2-HYDROXYACID DEHYDROGENASE FAMILY PROTEIN (AFU_ORTHOLOGUE AFUA_6G10090)"/>
    <property type="match status" value="1"/>
</dbReference>
<dbReference type="SUPFAM" id="SSF52283">
    <property type="entry name" value="Formate/glycerate dehydrogenase catalytic domain-like"/>
    <property type="match status" value="1"/>
</dbReference>
<dbReference type="InterPro" id="IPR006139">
    <property type="entry name" value="D-isomer_2_OHA_DH_cat_dom"/>
</dbReference>
<evidence type="ECO:0000313" key="7">
    <source>
        <dbReference type="EMBL" id="MBO0344250.1"/>
    </source>
</evidence>
<protein>
    <submittedName>
        <fullName evidence="7">D-2-hydroxyacid dehydrogenase family protein</fullName>
    </submittedName>
</protein>
<keyword evidence="3" id="KW-0520">NAD</keyword>
<evidence type="ECO:0000256" key="2">
    <source>
        <dbReference type="ARBA" id="ARBA00023002"/>
    </source>
</evidence>
<feature type="domain" description="D-isomer specific 2-hydroxyacid dehydrogenase NAD-binding" evidence="6">
    <location>
        <begin position="110"/>
        <end position="285"/>
    </location>
</feature>
<evidence type="ECO:0000256" key="3">
    <source>
        <dbReference type="ARBA" id="ARBA00023027"/>
    </source>
</evidence>
<name>A0A939ELC1_9HYPH</name>
<dbReference type="Gene3D" id="3.40.50.720">
    <property type="entry name" value="NAD(P)-binding Rossmann-like Domain"/>
    <property type="match status" value="2"/>
</dbReference>
<feature type="domain" description="D-isomer specific 2-hydroxyacid dehydrogenase catalytic" evidence="5">
    <location>
        <begin position="30"/>
        <end position="312"/>
    </location>
</feature>
<dbReference type="SUPFAM" id="SSF51735">
    <property type="entry name" value="NAD(P)-binding Rossmann-fold domains"/>
    <property type="match status" value="1"/>
</dbReference>
<evidence type="ECO:0000259" key="6">
    <source>
        <dbReference type="Pfam" id="PF02826"/>
    </source>
</evidence>
<dbReference type="GO" id="GO:0016616">
    <property type="term" value="F:oxidoreductase activity, acting on the CH-OH group of donors, NAD or NADP as acceptor"/>
    <property type="evidence" value="ECO:0007669"/>
    <property type="project" value="InterPro"/>
</dbReference>